<dbReference type="RefSeq" id="WP_234222135.1">
    <property type="nucleotide sequence ID" value="NZ_JAGQAF010000027.1"/>
</dbReference>
<proteinExistence type="predicted"/>
<organism evidence="1 2">
    <name type="scientific">Ruegeria pomeroyi</name>
    <dbReference type="NCBI Taxonomy" id="89184"/>
    <lineage>
        <taxon>Bacteria</taxon>
        <taxon>Pseudomonadati</taxon>
        <taxon>Pseudomonadota</taxon>
        <taxon>Alphaproteobacteria</taxon>
        <taxon>Rhodobacterales</taxon>
        <taxon>Roseobacteraceae</taxon>
        <taxon>Ruegeria</taxon>
    </lineage>
</organism>
<dbReference type="AlphaFoldDB" id="A0A9Q3ZPI2"/>
<evidence type="ECO:0000313" key="1">
    <source>
        <dbReference type="EMBL" id="MCE8540223.1"/>
    </source>
</evidence>
<name>A0A9Q3ZPI2_9RHOB</name>
<reference evidence="1" key="1">
    <citation type="journal article" date="2021" name="Environ. Microbiol.">
        <title>Cryptic niche differentiation of novel sediment ecotypes of Rugeria pomeroyi correlates with nitrate respiration.</title>
        <authorList>
            <person name="Lin X."/>
            <person name="McNichol J."/>
            <person name="Chu X."/>
            <person name="Qian Y."/>
            <person name="Luo H."/>
        </authorList>
    </citation>
    <scope>NUCLEOTIDE SEQUENCE</scope>
    <source>
        <strain evidence="1">SZCCDBB064</strain>
    </source>
</reference>
<dbReference type="EMBL" id="JAGQAF010000027">
    <property type="protein sequence ID" value="MCE8540223.1"/>
    <property type="molecule type" value="Genomic_DNA"/>
</dbReference>
<sequence>MDYYERVREFTELFDYGNDPSVTLVALVRRAGDFLEKIVGPKAANEGMARIIGSLSANGPSAWRDDLENGESSAYSEWAIGEQLHFLSAYARYGIDLTAREHESAADITNRLRAVIEAVEVLVDLCPLEQWLGEDRPRQLEETLLLAKNRWALDHGLPVEPEALAIFGGVTMGSMRNLLSGKTQIFTKIEGKIAANEALNWLADKRSFFPSIWESARREWDGEVHDLDYAQPVFVPQSRDGSVFHPGLKRGGAYTVGEKGNERQVDNFEEALSKLQEMRHPSWRRPGRGKGGWGIVSAIHWVRMTPAELDHLARVEMEGFDPAGPKIES</sequence>
<evidence type="ECO:0000313" key="2">
    <source>
        <dbReference type="Proteomes" id="UP000813672"/>
    </source>
</evidence>
<comment type="caution">
    <text evidence="1">The sequence shown here is derived from an EMBL/GenBank/DDBJ whole genome shotgun (WGS) entry which is preliminary data.</text>
</comment>
<dbReference type="Proteomes" id="UP000813672">
    <property type="component" value="Unassembled WGS sequence"/>
</dbReference>
<accession>A0A9Q3ZPI2</accession>
<protein>
    <submittedName>
        <fullName evidence="1">Uncharacterized protein</fullName>
    </submittedName>
</protein>
<gene>
    <name evidence="1" type="ORF">KBY27_22390</name>
</gene>